<organism evidence="2 3">
    <name type="scientific">Actinoplanes xinjiangensis</name>
    <dbReference type="NCBI Taxonomy" id="512350"/>
    <lineage>
        <taxon>Bacteria</taxon>
        <taxon>Bacillati</taxon>
        <taxon>Actinomycetota</taxon>
        <taxon>Actinomycetes</taxon>
        <taxon>Micromonosporales</taxon>
        <taxon>Micromonosporaceae</taxon>
        <taxon>Actinoplanes</taxon>
    </lineage>
</organism>
<evidence type="ECO:0000313" key="3">
    <source>
        <dbReference type="Proteomes" id="UP000245697"/>
    </source>
</evidence>
<dbReference type="Proteomes" id="UP000245697">
    <property type="component" value="Unassembled WGS sequence"/>
</dbReference>
<proteinExistence type="predicted"/>
<dbReference type="RefSeq" id="WP_275416303.1">
    <property type="nucleotide sequence ID" value="NZ_BONA01000091.1"/>
</dbReference>
<name>A0A316EI93_9ACTN</name>
<dbReference type="EMBL" id="QGGR01000035">
    <property type="protein sequence ID" value="PWK31052.1"/>
    <property type="molecule type" value="Genomic_DNA"/>
</dbReference>
<feature type="region of interest" description="Disordered" evidence="1">
    <location>
        <begin position="368"/>
        <end position="407"/>
    </location>
</feature>
<sequence>MSEVGHHRSHRGLIRPPVPGDRRVAVDAIIVPSVRSEFSLVQAGRLAALLGATLLVLCSGRSRARPVIDCLARMSTLRVIAVDFPHAGVPGLPALETSTVLGGSRLQRRADTSAKRNLGLVLARMSGWRTVVFLDDDITVPDAADLERAAALLDTHDGVGLKIGGYPDNSVVCHANRETGDDQQDTFIGGGALAVPADRIDSFFPEIYNEDWFFLLDDAGLRPVCQVGRALQQAYDPFADPSRARREEFGDVLAEGVFARLDRRLPITAGTDYWSSFLAARLRLIEEIENRIDRDSRVGGPMREALAAAKGRLRYIRPEACVHYLEAWQNDRKTWRDFMAELPRRAEGAGGPEVVRAAVRGFGLTSVMSAGRGRRRSEPERTTPPPAPAAAWRISRPPARRSAPVGR</sequence>
<feature type="compositionally biased region" description="Low complexity" evidence="1">
    <location>
        <begin position="389"/>
        <end position="407"/>
    </location>
</feature>
<reference evidence="2 3" key="1">
    <citation type="submission" date="2018-05" db="EMBL/GenBank/DDBJ databases">
        <title>Genomic Encyclopedia of Archaeal and Bacterial Type Strains, Phase II (KMG-II): from individual species to whole genera.</title>
        <authorList>
            <person name="Goeker M."/>
        </authorList>
    </citation>
    <scope>NUCLEOTIDE SEQUENCE [LARGE SCALE GENOMIC DNA]</scope>
    <source>
        <strain evidence="2 3">DSM 45184</strain>
    </source>
</reference>
<evidence type="ECO:0000313" key="2">
    <source>
        <dbReference type="EMBL" id="PWK31052.1"/>
    </source>
</evidence>
<evidence type="ECO:0000256" key="1">
    <source>
        <dbReference type="SAM" id="MobiDB-lite"/>
    </source>
</evidence>
<keyword evidence="3" id="KW-1185">Reference proteome</keyword>
<gene>
    <name evidence="2" type="ORF">BC793_13549</name>
</gene>
<accession>A0A316EI93</accession>
<comment type="caution">
    <text evidence="2">The sequence shown here is derived from an EMBL/GenBank/DDBJ whole genome shotgun (WGS) entry which is preliminary data.</text>
</comment>
<dbReference type="AlphaFoldDB" id="A0A316EI93"/>
<dbReference type="InterPro" id="IPR029044">
    <property type="entry name" value="Nucleotide-diphossugar_trans"/>
</dbReference>
<protein>
    <recommendedName>
        <fullName evidence="4">Glycosyl transferase family 2</fullName>
    </recommendedName>
</protein>
<dbReference type="SUPFAM" id="SSF53448">
    <property type="entry name" value="Nucleotide-diphospho-sugar transferases"/>
    <property type="match status" value="1"/>
</dbReference>
<evidence type="ECO:0008006" key="4">
    <source>
        <dbReference type="Google" id="ProtNLM"/>
    </source>
</evidence>